<accession>C4IIK5</accession>
<dbReference type="AlphaFoldDB" id="C4IIK5"/>
<reference evidence="2 3" key="1">
    <citation type="submission" date="2009-08" db="EMBL/GenBank/DDBJ databases">
        <authorList>
            <person name="Shrivastava S."/>
            <person name="Brinkac L.B."/>
            <person name="Brown J.L."/>
            <person name="Bruce D.B."/>
            <person name="Detter C."/>
            <person name="Green L.D."/>
            <person name="Munk C.A."/>
            <person name="Rogers Y.C."/>
            <person name="Tapia R."/>
            <person name="Sims D.R."/>
            <person name="Smith L.A."/>
            <person name="Smith T.J."/>
            <person name="Sutton G."/>
            <person name="Brettin T."/>
        </authorList>
    </citation>
    <scope>NUCLEOTIDE SEQUENCE [LARGE SCALE GENOMIC DNA]</scope>
    <source>
        <strain evidence="3">E4 str. BoNT E BL5262</strain>
    </source>
</reference>
<dbReference type="Proteomes" id="UP000003081">
    <property type="component" value="Unassembled WGS sequence"/>
</dbReference>
<keyword evidence="1" id="KW-0472">Membrane</keyword>
<dbReference type="HOGENOM" id="CLU_3151189_0_0_9"/>
<keyword evidence="1" id="KW-0812">Transmembrane</keyword>
<keyword evidence="3" id="KW-1185">Reference proteome</keyword>
<organism evidence="2 3">
    <name type="scientific">Clostridium butyricum E4 str. BoNT E BL5262</name>
    <dbReference type="NCBI Taxonomy" id="632245"/>
    <lineage>
        <taxon>Bacteria</taxon>
        <taxon>Bacillati</taxon>
        <taxon>Bacillota</taxon>
        <taxon>Clostridia</taxon>
        <taxon>Eubacteriales</taxon>
        <taxon>Clostridiaceae</taxon>
        <taxon>Clostridium</taxon>
    </lineage>
</organism>
<sequence length="48" mass="5522">MFINSNVENIFFSCAADVICCAVIYVGILFITRDKTFNELYNLILKKL</sequence>
<name>C4IIK5_CLOBU</name>
<keyword evidence="1" id="KW-1133">Transmembrane helix</keyword>
<protein>
    <submittedName>
        <fullName evidence="2">Polysaccharide biosynthesis protein</fullName>
    </submittedName>
</protein>
<evidence type="ECO:0000313" key="2">
    <source>
        <dbReference type="EMBL" id="EEP55008.1"/>
    </source>
</evidence>
<evidence type="ECO:0000313" key="3">
    <source>
        <dbReference type="Proteomes" id="UP000003081"/>
    </source>
</evidence>
<evidence type="ECO:0000256" key="1">
    <source>
        <dbReference type="SAM" id="Phobius"/>
    </source>
</evidence>
<gene>
    <name evidence="2" type="ORF">CLP_2241</name>
</gene>
<dbReference type="EMBL" id="ACOM01000005">
    <property type="protein sequence ID" value="EEP55008.1"/>
    <property type="molecule type" value="Genomic_DNA"/>
</dbReference>
<comment type="caution">
    <text evidence="2">The sequence shown here is derived from an EMBL/GenBank/DDBJ whole genome shotgun (WGS) entry which is preliminary data.</text>
</comment>
<proteinExistence type="predicted"/>
<feature type="transmembrane region" description="Helical" evidence="1">
    <location>
        <begin position="12"/>
        <end position="31"/>
    </location>
</feature>